<name>A0ABN7X6H7_GIGMA</name>
<dbReference type="PROSITE" id="PS50966">
    <property type="entry name" value="ZF_SWIM"/>
    <property type="match status" value="1"/>
</dbReference>
<protein>
    <submittedName>
        <fullName evidence="3">13382_t:CDS:1</fullName>
    </submittedName>
</protein>
<feature type="non-terminal residue" evidence="3">
    <location>
        <position position="101"/>
    </location>
</feature>
<proteinExistence type="predicted"/>
<evidence type="ECO:0000313" key="3">
    <source>
        <dbReference type="EMBL" id="CAG8848319.1"/>
    </source>
</evidence>
<accession>A0ABN7X6H7</accession>
<keyword evidence="4" id="KW-1185">Reference proteome</keyword>
<reference evidence="3 4" key="1">
    <citation type="submission" date="2021-06" db="EMBL/GenBank/DDBJ databases">
        <authorList>
            <person name="Kallberg Y."/>
            <person name="Tangrot J."/>
            <person name="Rosling A."/>
        </authorList>
    </citation>
    <scope>NUCLEOTIDE SEQUENCE [LARGE SCALE GENOMIC DNA]</scope>
    <source>
        <strain evidence="3 4">120-4 pot B 10/14</strain>
    </source>
</reference>
<dbReference type="PANTHER" id="PTHR35385">
    <property type="entry name" value="PROTEIN B, PUTATIVE-RELATED-RELATED"/>
    <property type="match status" value="1"/>
</dbReference>
<keyword evidence="1" id="KW-0479">Metal-binding</keyword>
<dbReference type="PANTHER" id="PTHR35385:SF2">
    <property type="entry name" value="PROTEIN B, PUTATIVE-RELATED"/>
    <property type="match status" value="1"/>
</dbReference>
<feature type="domain" description="SWIM-type" evidence="2">
    <location>
        <begin position="60"/>
        <end position="89"/>
    </location>
</feature>
<evidence type="ECO:0000259" key="2">
    <source>
        <dbReference type="PROSITE" id="PS50966"/>
    </source>
</evidence>
<evidence type="ECO:0000256" key="1">
    <source>
        <dbReference type="PROSITE-ProRule" id="PRU00325"/>
    </source>
</evidence>
<dbReference type="InterPro" id="IPR007527">
    <property type="entry name" value="Znf_SWIM"/>
</dbReference>
<organism evidence="3 4">
    <name type="scientific">Gigaspora margarita</name>
    <dbReference type="NCBI Taxonomy" id="4874"/>
    <lineage>
        <taxon>Eukaryota</taxon>
        <taxon>Fungi</taxon>
        <taxon>Fungi incertae sedis</taxon>
        <taxon>Mucoromycota</taxon>
        <taxon>Glomeromycotina</taxon>
        <taxon>Glomeromycetes</taxon>
        <taxon>Diversisporales</taxon>
        <taxon>Gigasporaceae</taxon>
        <taxon>Gigaspora</taxon>
    </lineage>
</organism>
<sequence>MDLYYIRRLLVVVHNNLDSFIALHFRHSEWSIGTKEDIEIVNQSAMVFRHRSSKNKDIWYLVNIRLGTCECSLMGMPCKHQASIAKHFYVYGINQVPTMSA</sequence>
<keyword evidence="1" id="KW-0862">Zinc</keyword>
<dbReference type="Proteomes" id="UP000789901">
    <property type="component" value="Unassembled WGS sequence"/>
</dbReference>
<keyword evidence="1" id="KW-0863">Zinc-finger</keyword>
<dbReference type="EMBL" id="CAJVQB010091489">
    <property type="protein sequence ID" value="CAG8848319.1"/>
    <property type="molecule type" value="Genomic_DNA"/>
</dbReference>
<comment type="caution">
    <text evidence="3">The sequence shown here is derived from an EMBL/GenBank/DDBJ whole genome shotgun (WGS) entry which is preliminary data.</text>
</comment>
<evidence type="ECO:0000313" key="4">
    <source>
        <dbReference type="Proteomes" id="UP000789901"/>
    </source>
</evidence>
<gene>
    <name evidence="3" type="ORF">GMARGA_LOCUS39126</name>
</gene>